<feature type="non-terminal residue" evidence="1">
    <location>
        <position position="1"/>
    </location>
</feature>
<evidence type="ECO:0000313" key="1">
    <source>
        <dbReference type="EMBL" id="JAC63560.1"/>
    </source>
</evidence>
<name>A0A061QYP2_9CHLO</name>
<sequence>AGVNDHQKLQNVMKVRAGPEPLPEPLAVCPLCRSLRT</sequence>
<gene>
    <name evidence="1" type="ORF">TSPGSL018_20360</name>
</gene>
<dbReference type="AlphaFoldDB" id="A0A061QYP2"/>
<accession>A0A061QYP2</accession>
<organism evidence="1">
    <name type="scientific">Tetraselmis sp. GSL018</name>
    <dbReference type="NCBI Taxonomy" id="582737"/>
    <lineage>
        <taxon>Eukaryota</taxon>
        <taxon>Viridiplantae</taxon>
        <taxon>Chlorophyta</taxon>
        <taxon>core chlorophytes</taxon>
        <taxon>Chlorodendrophyceae</taxon>
        <taxon>Chlorodendrales</taxon>
        <taxon>Chlorodendraceae</taxon>
        <taxon>Tetraselmis</taxon>
    </lineage>
</organism>
<dbReference type="EMBL" id="GBEZ01023320">
    <property type="protein sequence ID" value="JAC63560.1"/>
    <property type="molecule type" value="Transcribed_RNA"/>
</dbReference>
<protein>
    <submittedName>
        <fullName evidence="1">Uncharacterized protein</fullName>
    </submittedName>
</protein>
<reference evidence="1" key="1">
    <citation type="submission" date="2014-05" db="EMBL/GenBank/DDBJ databases">
        <title>The transcriptome of the halophilic microalga Tetraselmis sp. GSL018 isolated from the Great Salt Lake, Utah.</title>
        <authorList>
            <person name="Jinkerson R.E."/>
            <person name="D'Adamo S."/>
            <person name="Posewitz M.C."/>
        </authorList>
    </citation>
    <scope>NUCLEOTIDE SEQUENCE</scope>
    <source>
        <strain evidence="1">GSL018</strain>
    </source>
</reference>
<proteinExistence type="predicted"/>